<dbReference type="InterPro" id="IPR008407">
    <property type="entry name" value="Brnchd-chn_aa_trnsp_AzlD"/>
</dbReference>
<name>A0A7W6LDX3_9HYPH</name>
<protein>
    <submittedName>
        <fullName evidence="2">Putative membrane protein</fullName>
    </submittedName>
</protein>
<keyword evidence="1" id="KW-1133">Transmembrane helix</keyword>
<evidence type="ECO:0000256" key="1">
    <source>
        <dbReference type="SAM" id="Phobius"/>
    </source>
</evidence>
<evidence type="ECO:0000313" key="2">
    <source>
        <dbReference type="EMBL" id="MBB4142609.1"/>
    </source>
</evidence>
<gene>
    <name evidence="2" type="ORF">GGQ72_001108</name>
</gene>
<keyword evidence="1" id="KW-0472">Membrane</keyword>
<keyword evidence="3" id="KW-1185">Reference proteome</keyword>
<proteinExistence type="predicted"/>
<feature type="transmembrane region" description="Helical" evidence="1">
    <location>
        <begin position="81"/>
        <end position="99"/>
    </location>
</feature>
<feature type="transmembrane region" description="Helical" evidence="1">
    <location>
        <begin position="6"/>
        <end position="29"/>
    </location>
</feature>
<keyword evidence="1" id="KW-0812">Transmembrane</keyword>
<sequence>MTLEPSTLAAILAMMLATVFTRLFGAFLIGRMSLSTRTEKALKTVPPAVLMALVAPTALATGIAESVACGVTALAALRLPFLPAAGAGVLTVAGLRAVGL</sequence>
<reference evidence="2 3" key="1">
    <citation type="submission" date="2020-08" db="EMBL/GenBank/DDBJ databases">
        <title>Genomic Encyclopedia of Type Strains, Phase IV (KMG-IV): sequencing the most valuable type-strain genomes for metagenomic binning, comparative biology and taxonomic classification.</title>
        <authorList>
            <person name="Goeker M."/>
        </authorList>
    </citation>
    <scope>NUCLEOTIDE SEQUENCE [LARGE SCALE GENOMIC DNA]</scope>
    <source>
        <strain evidence="2 3">DSM 29514</strain>
    </source>
</reference>
<comment type="caution">
    <text evidence="2">The sequence shown here is derived from an EMBL/GenBank/DDBJ whole genome shotgun (WGS) entry which is preliminary data.</text>
</comment>
<organism evidence="2 3">
    <name type="scientific">Rhizobium rhizoryzae</name>
    <dbReference type="NCBI Taxonomy" id="451876"/>
    <lineage>
        <taxon>Bacteria</taxon>
        <taxon>Pseudomonadati</taxon>
        <taxon>Pseudomonadota</taxon>
        <taxon>Alphaproteobacteria</taxon>
        <taxon>Hyphomicrobiales</taxon>
        <taxon>Rhizobiaceae</taxon>
        <taxon>Rhizobium/Agrobacterium group</taxon>
        <taxon>Rhizobium</taxon>
    </lineage>
</organism>
<dbReference type="Pfam" id="PF05437">
    <property type="entry name" value="AzlD"/>
    <property type="match status" value="1"/>
</dbReference>
<dbReference type="AlphaFoldDB" id="A0A7W6LDX3"/>
<feature type="transmembrane region" description="Helical" evidence="1">
    <location>
        <begin position="50"/>
        <end position="75"/>
    </location>
</feature>
<accession>A0A7W6LDX3</accession>
<dbReference type="Proteomes" id="UP000519897">
    <property type="component" value="Unassembled WGS sequence"/>
</dbReference>
<evidence type="ECO:0000313" key="3">
    <source>
        <dbReference type="Proteomes" id="UP000519897"/>
    </source>
</evidence>
<dbReference type="EMBL" id="JACIEC010000001">
    <property type="protein sequence ID" value="MBB4142609.1"/>
    <property type="molecule type" value="Genomic_DNA"/>
</dbReference>
<dbReference type="RefSeq" id="WP_165136486.1">
    <property type="nucleotide sequence ID" value="NZ_CP049250.1"/>
</dbReference>